<proteinExistence type="predicted"/>
<dbReference type="AlphaFoldDB" id="A0A915KJA5"/>
<dbReference type="Proteomes" id="UP000887565">
    <property type="component" value="Unplaced"/>
</dbReference>
<keyword evidence="2" id="KW-1185">Reference proteome</keyword>
<evidence type="ECO:0000313" key="2">
    <source>
        <dbReference type="Proteomes" id="UP000887565"/>
    </source>
</evidence>
<protein>
    <submittedName>
        <fullName evidence="3">Uncharacterized protein</fullName>
    </submittedName>
</protein>
<organism evidence="2 3">
    <name type="scientific">Romanomermis culicivorax</name>
    <name type="common">Nematode worm</name>
    <dbReference type="NCBI Taxonomy" id="13658"/>
    <lineage>
        <taxon>Eukaryota</taxon>
        <taxon>Metazoa</taxon>
        <taxon>Ecdysozoa</taxon>
        <taxon>Nematoda</taxon>
        <taxon>Enoplea</taxon>
        <taxon>Dorylaimia</taxon>
        <taxon>Mermithida</taxon>
        <taxon>Mermithoidea</taxon>
        <taxon>Mermithidae</taxon>
        <taxon>Romanomermis</taxon>
    </lineage>
</organism>
<accession>A0A915KJA5</accession>
<feature type="region of interest" description="Disordered" evidence="1">
    <location>
        <begin position="13"/>
        <end position="57"/>
    </location>
</feature>
<evidence type="ECO:0000256" key="1">
    <source>
        <dbReference type="SAM" id="MobiDB-lite"/>
    </source>
</evidence>
<reference evidence="3" key="1">
    <citation type="submission" date="2022-11" db="UniProtKB">
        <authorList>
            <consortium name="WormBaseParasite"/>
        </authorList>
    </citation>
    <scope>IDENTIFICATION</scope>
</reference>
<evidence type="ECO:0000313" key="3">
    <source>
        <dbReference type="WBParaSite" id="nRc.2.0.1.t38905-RA"/>
    </source>
</evidence>
<sequence>ELILRAAEQRRLAARETSAPTGLTLSPALTPKGSASSFHSDGAADSTKPSTSSSLLGPMTTALSVMSGATPDNFLRWAQLMRKLWHGQKHIDLNYRSEVTVEITGCQTERSN</sequence>
<dbReference type="WBParaSite" id="nRc.2.0.1.t38905-RA">
    <property type="protein sequence ID" value="nRc.2.0.1.t38905-RA"/>
    <property type="gene ID" value="nRc.2.0.1.g38905"/>
</dbReference>
<name>A0A915KJA5_ROMCU</name>